<comment type="caution">
    <text evidence="1">The sequence shown here is derived from an EMBL/GenBank/DDBJ whole genome shotgun (WGS) entry which is preliminary data.</text>
</comment>
<dbReference type="EMBL" id="BLLK01000069">
    <property type="protein sequence ID" value="GFH60874.1"/>
    <property type="molecule type" value="Genomic_DNA"/>
</dbReference>
<gene>
    <name evidence="1" type="ORF">CTEN210_17350</name>
</gene>
<accession>A0AAD3HF55</accession>
<dbReference type="Proteomes" id="UP001054902">
    <property type="component" value="Unassembled WGS sequence"/>
</dbReference>
<dbReference type="AlphaFoldDB" id="A0AAD3HF55"/>
<organism evidence="1 2">
    <name type="scientific">Chaetoceros tenuissimus</name>
    <dbReference type="NCBI Taxonomy" id="426638"/>
    <lineage>
        <taxon>Eukaryota</taxon>
        <taxon>Sar</taxon>
        <taxon>Stramenopiles</taxon>
        <taxon>Ochrophyta</taxon>
        <taxon>Bacillariophyta</taxon>
        <taxon>Coscinodiscophyceae</taxon>
        <taxon>Chaetocerotophycidae</taxon>
        <taxon>Chaetocerotales</taxon>
        <taxon>Chaetocerotaceae</taxon>
        <taxon>Chaetoceros</taxon>
    </lineage>
</organism>
<keyword evidence="2" id="KW-1185">Reference proteome</keyword>
<evidence type="ECO:0000313" key="2">
    <source>
        <dbReference type="Proteomes" id="UP001054902"/>
    </source>
</evidence>
<evidence type="ECO:0000313" key="1">
    <source>
        <dbReference type="EMBL" id="GFH60874.1"/>
    </source>
</evidence>
<protein>
    <submittedName>
        <fullName evidence="1">Uncharacterized protein</fullName>
    </submittedName>
</protein>
<sequence>MHRTVLTRNNVFKNLSMANPPPISSFVKKPTLITKQKLEREDLKKLFRHEITALQIKSFYPAKHAQKIANELQQKATDGNIDNWRVITEKGLQASDVFTEGDYVPYNVAVATDTVDEYFEGVQKDLRRRRMVTSEMIDDESNRNNIVDLEPRLWPLDLLRLELDEVWEDGAGLARSKDDNKRVMGSGLPRIMIGPTRWKKGFIHTDQYSPLNKMEGLFSGNIYLQVPQNEEADKGHLQIWDLEIFSQLDWHRYQDILRGLTEQDASLQIKLRKALGEPLNIHVESGDLVMLCVQKPHCAVGFIDGTRISLQCFLQYREEERLLIDI</sequence>
<name>A0AAD3HF55_9STRA</name>
<reference evidence="1 2" key="1">
    <citation type="journal article" date="2021" name="Sci. Rep.">
        <title>The genome of the diatom Chaetoceros tenuissimus carries an ancient integrated fragment of an extant virus.</title>
        <authorList>
            <person name="Hongo Y."/>
            <person name="Kimura K."/>
            <person name="Takaki Y."/>
            <person name="Yoshida Y."/>
            <person name="Baba S."/>
            <person name="Kobayashi G."/>
            <person name="Nagasaki K."/>
            <person name="Hano T."/>
            <person name="Tomaru Y."/>
        </authorList>
    </citation>
    <scope>NUCLEOTIDE SEQUENCE [LARGE SCALE GENOMIC DNA]</scope>
    <source>
        <strain evidence="1 2">NIES-3715</strain>
    </source>
</reference>
<proteinExistence type="predicted"/>